<accession>A0A6P3XR09</accession>
<dbReference type="OrthoDB" id="676979at2759"/>
<keyword evidence="4" id="KW-0325">Glycoprotein</keyword>
<dbReference type="AlphaFoldDB" id="A0A6P3XR09"/>
<organism evidence="5 6">
    <name type="scientific">Dinoponera quadriceps</name>
    <name type="common">South American ant</name>
    <dbReference type="NCBI Taxonomy" id="609295"/>
    <lineage>
        <taxon>Eukaryota</taxon>
        <taxon>Metazoa</taxon>
        <taxon>Ecdysozoa</taxon>
        <taxon>Arthropoda</taxon>
        <taxon>Hexapoda</taxon>
        <taxon>Insecta</taxon>
        <taxon>Pterygota</taxon>
        <taxon>Neoptera</taxon>
        <taxon>Endopterygota</taxon>
        <taxon>Hymenoptera</taxon>
        <taxon>Apocrita</taxon>
        <taxon>Aculeata</taxon>
        <taxon>Formicoidea</taxon>
        <taxon>Formicidae</taxon>
        <taxon>Ponerinae</taxon>
        <taxon>Ponerini</taxon>
        <taxon>Dinoponera</taxon>
    </lineage>
</organism>
<dbReference type="PROSITE" id="PS51450">
    <property type="entry name" value="LRR"/>
    <property type="match status" value="5"/>
</dbReference>
<proteinExistence type="predicted"/>
<dbReference type="Proteomes" id="UP000515204">
    <property type="component" value="Unplaced"/>
</dbReference>
<dbReference type="GeneID" id="106747395"/>
<name>A0A6P3XR09_DINQU</name>
<keyword evidence="5" id="KW-1185">Reference proteome</keyword>
<dbReference type="PANTHER" id="PTHR45712:SF22">
    <property type="entry name" value="INSULIN-LIKE GROWTH FACTOR-BINDING PROTEIN COMPLEX ACID LABILE SUBUNIT"/>
    <property type="match status" value="1"/>
</dbReference>
<evidence type="ECO:0000256" key="4">
    <source>
        <dbReference type="ARBA" id="ARBA00023180"/>
    </source>
</evidence>
<keyword evidence="2" id="KW-0732">Signal</keyword>
<dbReference type="Gene3D" id="3.80.10.10">
    <property type="entry name" value="Ribonuclease Inhibitor"/>
    <property type="match status" value="3"/>
</dbReference>
<evidence type="ECO:0000256" key="3">
    <source>
        <dbReference type="ARBA" id="ARBA00022737"/>
    </source>
</evidence>
<dbReference type="FunFam" id="3.80.10.10:FF:000770">
    <property type="entry name" value="Uncharacterized protein"/>
    <property type="match status" value="1"/>
</dbReference>
<dbReference type="GO" id="GO:0005615">
    <property type="term" value="C:extracellular space"/>
    <property type="evidence" value="ECO:0007669"/>
    <property type="project" value="TreeGrafter"/>
</dbReference>
<keyword evidence="3" id="KW-0677">Repeat</keyword>
<reference evidence="6" key="1">
    <citation type="submission" date="2025-08" db="UniProtKB">
        <authorList>
            <consortium name="RefSeq"/>
        </authorList>
    </citation>
    <scope>IDENTIFICATION</scope>
</reference>
<dbReference type="InterPro" id="IPR001611">
    <property type="entry name" value="Leu-rich_rpt"/>
</dbReference>
<protein>
    <submittedName>
        <fullName evidence="6">Insulin-like growth factor-binding protein complex acid labile subunit</fullName>
    </submittedName>
</protein>
<dbReference type="Pfam" id="PF00560">
    <property type="entry name" value="LRR_1"/>
    <property type="match status" value="1"/>
</dbReference>
<evidence type="ECO:0000313" key="6">
    <source>
        <dbReference type="RefSeq" id="XP_014480363.1"/>
    </source>
</evidence>
<dbReference type="SUPFAM" id="SSF52058">
    <property type="entry name" value="L domain-like"/>
    <property type="match status" value="1"/>
</dbReference>
<dbReference type="SMART" id="SM00369">
    <property type="entry name" value="LRR_TYP"/>
    <property type="match status" value="8"/>
</dbReference>
<dbReference type="PANTHER" id="PTHR45712">
    <property type="entry name" value="AGAP008170-PA"/>
    <property type="match status" value="1"/>
</dbReference>
<sequence>MVENYKNSQSHSCFNSRRSIASAMLRYLPLLSQVIVLVLSASVTEQKEAPAKVPTCLDVDGYNVCHYKGVLVDVTQRRFEDRLEIGDLDLLAIREDAFKNLTATHLYLNQGNRISVLKRESFRGLPMLKWLHLDSNVVPLSGHLFAELGNLQSLSLVFNKINSIPADSFAGLSKLTWLYLGHNDIASVDADSFSYPNPELLFLWLNNNKITRIEPGAFASLTELNRLYLDHNKLQDLQAGVFQGLNKLEVLYLNDNQLTSVTRPLFRGLVDLKKLYLQHNEISTLEAGTFQELSQLEQLYLGKNKLSHIVVGAFAGILELQVLDLSDNNIHTADNVIFEGLTKLRLLKIDSNSTEKQIGDSSTTPATFTL</sequence>
<dbReference type="Pfam" id="PF13855">
    <property type="entry name" value="LRR_8"/>
    <property type="match status" value="4"/>
</dbReference>
<dbReference type="InterPro" id="IPR032675">
    <property type="entry name" value="LRR_dom_sf"/>
</dbReference>
<dbReference type="RefSeq" id="XP_014480363.1">
    <property type="nucleotide sequence ID" value="XM_014624877.1"/>
</dbReference>
<dbReference type="SMART" id="SM00365">
    <property type="entry name" value="LRR_SD22"/>
    <property type="match status" value="8"/>
</dbReference>
<evidence type="ECO:0000313" key="5">
    <source>
        <dbReference type="Proteomes" id="UP000515204"/>
    </source>
</evidence>
<dbReference type="InterPro" id="IPR050333">
    <property type="entry name" value="SLRP"/>
</dbReference>
<dbReference type="InterPro" id="IPR003591">
    <property type="entry name" value="Leu-rich_rpt_typical-subtyp"/>
</dbReference>
<evidence type="ECO:0000256" key="1">
    <source>
        <dbReference type="ARBA" id="ARBA00022614"/>
    </source>
</evidence>
<dbReference type="KEGG" id="dqu:106747395"/>
<keyword evidence="1" id="KW-0433">Leucine-rich repeat</keyword>
<evidence type="ECO:0000256" key="2">
    <source>
        <dbReference type="ARBA" id="ARBA00022729"/>
    </source>
</evidence>
<gene>
    <name evidence="6" type="primary">LOC106747395</name>
</gene>